<evidence type="ECO:0000256" key="1">
    <source>
        <dbReference type="ARBA" id="ARBA00022490"/>
    </source>
</evidence>
<keyword evidence="6" id="KW-0234">DNA repair</keyword>
<dbReference type="Proteomes" id="UP000323824">
    <property type="component" value="Chromosome"/>
</dbReference>
<evidence type="ECO:0000313" key="9">
    <source>
        <dbReference type="Proteomes" id="UP000323824"/>
    </source>
</evidence>
<dbReference type="GO" id="GO:0006302">
    <property type="term" value="P:double-strand break repair"/>
    <property type="evidence" value="ECO:0007669"/>
    <property type="project" value="InterPro"/>
</dbReference>
<keyword evidence="4 6" id="KW-0067">ATP-binding</keyword>
<dbReference type="AlphaFoldDB" id="A0A5C1QB86"/>
<comment type="function">
    <text evidence="6">The RecF protein is involved in DNA metabolism; it is required for DNA replication and normal SOS inducibility. RecF binds preferentially to single-stranded, linear DNA. It also seems to bind ATP.</text>
</comment>
<evidence type="ECO:0000259" key="7">
    <source>
        <dbReference type="Pfam" id="PF13476"/>
    </source>
</evidence>
<keyword evidence="5 6" id="KW-0238">DNA-binding</keyword>
<keyword evidence="6" id="KW-0227">DNA damage</keyword>
<dbReference type="InterPro" id="IPR027417">
    <property type="entry name" value="P-loop_NTPase"/>
</dbReference>
<dbReference type="PANTHER" id="PTHR32182">
    <property type="entry name" value="DNA REPLICATION AND REPAIR PROTEIN RECF"/>
    <property type="match status" value="1"/>
</dbReference>
<dbReference type="Pfam" id="PF13476">
    <property type="entry name" value="AAA_23"/>
    <property type="match status" value="1"/>
</dbReference>
<keyword evidence="2 6" id="KW-0235">DNA replication</keyword>
<dbReference type="GO" id="GO:0003697">
    <property type="term" value="F:single-stranded DNA binding"/>
    <property type="evidence" value="ECO:0007669"/>
    <property type="project" value="UniProtKB-UniRule"/>
</dbReference>
<feature type="binding site" evidence="6">
    <location>
        <begin position="30"/>
        <end position="37"/>
    </location>
    <ligand>
        <name>ATP</name>
        <dbReference type="ChEBI" id="CHEBI:30616"/>
    </ligand>
</feature>
<gene>
    <name evidence="6" type="primary">recF</name>
    <name evidence="8" type="ORF">EW093_08710</name>
</gene>
<dbReference type="InterPro" id="IPR042174">
    <property type="entry name" value="RecF_2"/>
</dbReference>
<dbReference type="OrthoDB" id="9803889at2"/>
<dbReference type="InterPro" id="IPR038729">
    <property type="entry name" value="Rad50/SbcC_AAA"/>
</dbReference>
<dbReference type="PANTHER" id="PTHR32182:SF0">
    <property type="entry name" value="DNA REPLICATION AND REPAIR PROTEIN RECF"/>
    <property type="match status" value="1"/>
</dbReference>
<keyword evidence="6" id="KW-0742">SOS response</keyword>
<organism evidence="8 9">
    <name type="scientific">Thiospirochaeta perfilievii</name>
    <dbReference type="NCBI Taxonomy" id="252967"/>
    <lineage>
        <taxon>Bacteria</taxon>
        <taxon>Pseudomonadati</taxon>
        <taxon>Spirochaetota</taxon>
        <taxon>Spirochaetia</taxon>
        <taxon>Spirochaetales</taxon>
        <taxon>Spirochaetaceae</taxon>
        <taxon>Thiospirochaeta</taxon>
    </lineage>
</organism>
<dbReference type="GO" id="GO:0009432">
    <property type="term" value="P:SOS response"/>
    <property type="evidence" value="ECO:0007669"/>
    <property type="project" value="UniProtKB-UniRule"/>
</dbReference>
<evidence type="ECO:0000256" key="5">
    <source>
        <dbReference type="ARBA" id="ARBA00023125"/>
    </source>
</evidence>
<comment type="subcellular location">
    <subcellularLocation>
        <location evidence="6">Cytoplasm</location>
    </subcellularLocation>
</comment>
<dbReference type="GO" id="GO:0006260">
    <property type="term" value="P:DNA replication"/>
    <property type="evidence" value="ECO:0007669"/>
    <property type="project" value="UniProtKB-UniRule"/>
</dbReference>
<dbReference type="RefSeq" id="WP_149568021.1">
    <property type="nucleotide sequence ID" value="NZ_CP035807.1"/>
</dbReference>
<protein>
    <recommendedName>
        <fullName evidence="6">DNA replication and repair protein RecF</fullName>
    </recommendedName>
</protein>
<accession>A0A5C1QB86</accession>
<name>A0A5C1QB86_9SPIO</name>
<sequence>MGFKELYLYNFRNYDNLKINLEYPEVFFVGKNGQGKTNILESLYYLCYGSSFRTKNDNIILKHNEKQMAAAAKFSKNDNSLNKIRIQFVNGIKKIELNENNIVDRRDIIFNMPCIIFCHGDLEFVTGSPDKKRLFFDQTISLLDSEYVSLLRKYKNILKNRNKLLKTSKDKNLISIYTEQLIEYGLIITKKEKN</sequence>
<evidence type="ECO:0000256" key="3">
    <source>
        <dbReference type="ARBA" id="ARBA00022741"/>
    </source>
</evidence>
<evidence type="ECO:0000256" key="4">
    <source>
        <dbReference type="ARBA" id="ARBA00022840"/>
    </source>
</evidence>
<dbReference type="GO" id="GO:0016887">
    <property type="term" value="F:ATP hydrolysis activity"/>
    <property type="evidence" value="ECO:0007669"/>
    <property type="project" value="InterPro"/>
</dbReference>
<dbReference type="Gene3D" id="3.40.50.300">
    <property type="entry name" value="P-loop containing nucleotide triphosphate hydrolases"/>
    <property type="match status" value="1"/>
</dbReference>
<reference evidence="8 9" key="2">
    <citation type="submission" date="2019-09" db="EMBL/GenBank/DDBJ databases">
        <title>Complete Genome Sequence and Methylome Analysis of free living Spirochaetas.</title>
        <authorList>
            <person name="Leshcheva N."/>
            <person name="Mikheeva N."/>
        </authorList>
    </citation>
    <scope>NUCLEOTIDE SEQUENCE [LARGE SCALE GENOMIC DNA]</scope>
    <source>
        <strain evidence="8 9">P</strain>
    </source>
</reference>
<dbReference type="EMBL" id="CP035807">
    <property type="protein sequence ID" value="QEN04781.1"/>
    <property type="molecule type" value="Genomic_DNA"/>
</dbReference>
<evidence type="ECO:0000256" key="2">
    <source>
        <dbReference type="ARBA" id="ARBA00022705"/>
    </source>
</evidence>
<reference evidence="8 9" key="1">
    <citation type="submission" date="2019-02" db="EMBL/GenBank/DDBJ databases">
        <authorList>
            <person name="Fomenkov A."/>
            <person name="Dubinina G."/>
            <person name="Grabovich M."/>
            <person name="Vincze T."/>
            <person name="Roberts R.J."/>
        </authorList>
    </citation>
    <scope>NUCLEOTIDE SEQUENCE [LARGE SCALE GENOMIC DNA]</scope>
    <source>
        <strain evidence="8 9">P</strain>
    </source>
</reference>
<dbReference type="GO" id="GO:0000731">
    <property type="term" value="P:DNA synthesis involved in DNA repair"/>
    <property type="evidence" value="ECO:0007669"/>
    <property type="project" value="TreeGrafter"/>
</dbReference>
<evidence type="ECO:0000313" key="8">
    <source>
        <dbReference type="EMBL" id="QEN04781.1"/>
    </source>
</evidence>
<dbReference type="NCBIfam" id="TIGR00611">
    <property type="entry name" value="recf"/>
    <property type="match status" value="1"/>
</dbReference>
<proteinExistence type="inferred from homology"/>
<dbReference type="GO" id="GO:0005737">
    <property type="term" value="C:cytoplasm"/>
    <property type="evidence" value="ECO:0007669"/>
    <property type="project" value="UniProtKB-SubCell"/>
</dbReference>
<evidence type="ECO:0000256" key="6">
    <source>
        <dbReference type="HAMAP-Rule" id="MF_00365"/>
    </source>
</evidence>
<dbReference type="HAMAP" id="MF_00365">
    <property type="entry name" value="RecF"/>
    <property type="match status" value="1"/>
</dbReference>
<comment type="similarity">
    <text evidence="6">Belongs to the RecF family.</text>
</comment>
<keyword evidence="9" id="KW-1185">Reference proteome</keyword>
<dbReference type="Gene3D" id="1.20.1050.90">
    <property type="entry name" value="RecF/RecN/SMC, N-terminal domain"/>
    <property type="match status" value="1"/>
</dbReference>
<feature type="domain" description="Rad50/SbcC-type AAA" evidence="7">
    <location>
        <begin position="6"/>
        <end position="149"/>
    </location>
</feature>
<dbReference type="KEGG" id="sper:EW093_08710"/>
<dbReference type="SUPFAM" id="SSF52540">
    <property type="entry name" value="P-loop containing nucleoside triphosphate hydrolases"/>
    <property type="match status" value="1"/>
</dbReference>
<keyword evidence="3 6" id="KW-0547">Nucleotide-binding</keyword>
<dbReference type="GO" id="GO:0005524">
    <property type="term" value="F:ATP binding"/>
    <property type="evidence" value="ECO:0007669"/>
    <property type="project" value="UniProtKB-UniRule"/>
</dbReference>
<dbReference type="InterPro" id="IPR001238">
    <property type="entry name" value="DNA-binding_RecF"/>
</dbReference>
<keyword evidence="1 6" id="KW-0963">Cytoplasm</keyword>